<dbReference type="GO" id="GO:0032259">
    <property type="term" value="P:methylation"/>
    <property type="evidence" value="ECO:0007669"/>
    <property type="project" value="UniProtKB-KW"/>
</dbReference>
<dbReference type="Gene3D" id="1.10.155.10">
    <property type="entry name" value="Chemotaxis receptor methyltransferase CheR, N-terminal domain"/>
    <property type="match status" value="1"/>
</dbReference>
<dbReference type="InterPro" id="IPR000780">
    <property type="entry name" value="CheR_MeTrfase"/>
</dbReference>
<dbReference type="Pfam" id="PF01739">
    <property type="entry name" value="CheR"/>
    <property type="match status" value="1"/>
</dbReference>
<dbReference type="InterPro" id="IPR050903">
    <property type="entry name" value="Bact_Chemotaxis_MeTrfase"/>
</dbReference>
<dbReference type="EMBL" id="DSUH01000353">
    <property type="protein sequence ID" value="HGU34192.1"/>
    <property type="molecule type" value="Genomic_DNA"/>
</dbReference>
<comment type="catalytic activity">
    <reaction evidence="1">
        <text>L-glutamyl-[protein] + S-adenosyl-L-methionine = [protein]-L-glutamate 5-O-methyl ester + S-adenosyl-L-homocysteine</text>
        <dbReference type="Rhea" id="RHEA:24452"/>
        <dbReference type="Rhea" id="RHEA-COMP:10208"/>
        <dbReference type="Rhea" id="RHEA-COMP:10311"/>
        <dbReference type="ChEBI" id="CHEBI:29973"/>
        <dbReference type="ChEBI" id="CHEBI:57856"/>
        <dbReference type="ChEBI" id="CHEBI:59789"/>
        <dbReference type="ChEBI" id="CHEBI:82795"/>
        <dbReference type="EC" id="2.1.1.80"/>
    </reaction>
</comment>
<sequence length="279" mass="32113">MNFFSESLTLKDTTFTLLRDAVQEKLGIYFEADRRDILADKLSPLVIERGFDSFLDYYYLLKYDAEAEEEWLRVMEALSVQETYFFREMDQIRALATTIVPSLLSENCTLPITIWSAACATGEEPLTIAITLKEAGLLDQRIRILASDASQSAIDKAKAGIYRERSLRNTPAELRSRYFSQTPKGWHIDPNIHRRIEWHRINLMDARQVAPLARTHLLFCRNVFIYFSPDSIRKTVGTFFDNMRIPGYLFVAAAESLLKITTAFKLREIGGAFVYVKEP</sequence>
<dbReference type="PROSITE" id="PS50123">
    <property type="entry name" value="CHER"/>
    <property type="match status" value="1"/>
</dbReference>
<dbReference type="InterPro" id="IPR036804">
    <property type="entry name" value="CheR_N_sf"/>
</dbReference>
<name>A0A7C4VSJ4_9BACT</name>
<keyword evidence="4 7" id="KW-0808">Transferase</keyword>
<keyword evidence="5" id="KW-0949">S-adenosyl-L-methionine</keyword>
<dbReference type="SUPFAM" id="SSF53335">
    <property type="entry name" value="S-adenosyl-L-methionine-dependent methyltransferases"/>
    <property type="match status" value="1"/>
</dbReference>
<dbReference type="PRINTS" id="PR00996">
    <property type="entry name" value="CHERMTFRASE"/>
</dbReference>
<dbReference type="InterPro" id="IPR022642">
    <property type="entry name" value="CheR_C"/>
</dbReference>
<gene>
    <name evidence="7" type="ORF">ENS29_15305</name>
</gene>
<evidence type="ECO:0000313" key="7">
    <source>
        <dbReference type="EMBL" id="HGU34192.1"/>
    </source>
</evidence>
<dbReference type="Pfam" id="PF03705">
    <property type="entry name" value="CheR_N"/>
    <property type="match status" value="1"/>
</dbReference>
<evidence type="ECO:0000256" key="1">
    <source>
        <dbReference type="ARBA" id="ARBA00001541"/>
    </source>
</evidence>
<dbReference type="PANTHER" id="PTHR24422">
    <property type="entry name" value="CHEMOTAXIS PROTEIN METHYLTRANSFERASE"/>
    <property type="match status" value="1"/>
</dbReference>
<evidence type="ECO:0000259" key="6">
    <source>
        <dbReference type="PROSITE" id="PS50123"/>
    </source>
</evidence>
<dbReference type="SMART" id="SM00138">
    <property type="entry name" value="MeTrc"/>
    <property type="match status" value="1"/>
</dbReference>
<dbReference type="InterPro" id="IPR029063">
    <property type="entry name" value="SAM-dependent_MTases_sf"/>
</dbReference>
<evidence type="ECO:0000256" key="2">
    <source>
        <dbReference type="ARBA" id="ARBA00012534"/>
    </source>
</evidence>
<dbReference type="PANTHER" id="PTHR24422:SF10">
    <property type="entry name" value="CHEMOTAXIS PROTEIN METHYLTRANSFERASE 2"/>
    <property type="match status" value="1"/>
</dbReference>
<dbReference type="SUPFAM" id="SSF47757">
    <property type="entry name" value="Chemotaxis receptor methyltransferase CheR, N-terminal domain"/>
    <property type="match status" value="1"/>
</dbReference>
<reference evidence="7" key="1">
    <citation type="journal article" date="2020" name="mSystems">
        <title>Genome- and Community-Level Interaction Insights into Carbon Utilization and Element Cycling Functions of Hydrothermarchaeota in Hydrothermal Sediment.</title>
        <authorList>
            <person name="Zhou Z."/>
            <person name="Liu Y."/>
            <person name="Xu W."/>
            <person name="Pan J."/>
            <person name="Luo Z.H."/>
            <person name="Li M."/>
        </authorList>
    </citation>
    <scope>NUCLEOTIDE SEQUENCE [LARGE SCALE GENOMIC DNA]</scope>
    <source>
        <strain evidence="7">SpSt-477</strain>
    </source>
</reference>
<dbReference type="EC" id="2.1.1.80" evidence="2"/>
<dbReference type="Gene3D" id="3.40.50.150">
    <property type="entry name" value="Vaccinia Virus protein VP39"/>
    <property type="match status" value="1"/>
</dbReference>
<protein>
    <recommendedName>
        <fullName evidence="2">protein-glutamate O-methyltransferase</fullName>
        <ecNumber evidence="2">2.1.1.80</ecNumber>
    </recommendedName>
</protein>
<dbReference type="AlphaFoldDB" id="A0A7C4VSJ4"/>
<accession>A0A7C4VSJ4</accession>
<organism evidence="7">
    <name type="scientific">Desulfatirhabdium butyrativorans</name>
    <dbReference type="NCBI Taxonomy" id="340467"/>
    <lineage>
        <taxon>Bacteria</taxon>
        <taxon>Pseudomonadati</taxon>
        <taxon>Thermodesulfobacteriota</taxon>
        <taxon>Desulfobacteria</taxon>
        <taxon>Desulfobacterales</taxon>
        <taxon>Desulfatirhabdiaceae</taxon>
        <taxon>Desulfatirhabdium</taxon>
    </lineage>
</organism>
<keyword evidence="3 7" id="KW-0489">Methyltransferase</keyword>
<evidence type="ECO:0000256" key="3">
    <source>
        <dbReference type="ARBA" id="ARBA00022603"/>
    </source>
</evidence>
<comment type="caution">
    <text evidence="7">The sequence shown here is derived from an EMBL/GenBank/DDBJ whole genome shotgun (WGS) entry which is preliminary data.</text>
</comment>
<feature type="domain" description="CheR-type methyltransferase" evidence="6">
    <location>
        <begin position="3"/>
        <end position="279"/>
    </location>
</feature>
<proteinExistence type="predicted"/>
<dbReference type="InterPro" id="IPR022641">
    <property type="entry name" value="CheR_N"/>
</dbReference>
<evidence type="ECO:0000256" key="5">
    <source>
        <dbReference type="ARBA" id="ARBA00022691"/>
    </source>
</evidence>
<evidence type="ECO:0000256" key="4">
    <source>
        <dbReference type="ARBA" id="ARBA00022679"/>
    </source>
</evidence>
<dbReference type="GO" id="GO:0008983">
    <property type="term" value="F:protein-glutamate O-methyltransferase activity"/>
    <property type="evidence" value="ECO:0007669"/>
    <property type="project" value="UniProtKB-EC"/>
</dbReference>